<accession>A0A3P7NJM2</accession>
<dbReference type="Proteomes" id="UP000271889">
    <property type="component" value="Unassembled WGS sequence"/>
</dbReference>
<evidence type="ECO:0000313" key="2">
    <source>
        <dbReference type="Proteomes" id="UP000271889"/>
    </source>
</evidence>
<keyword evidence="2" id="KW-1185">Reference proteome</keyword>
<organism evidence="1 2">
    <name type="scientific">Cylicostephanus goldi</name>
    <name type="common">Nematode worm</name>
    <dbReference type="NCBI Taxonomy" id="71465"/>
    <lineage>
        <taxon>Eukaryota</taxon>
        <taxon>Metazoa</taxon>
        <taxon>Ecdysozoa</taxon>
        <taxon>Nematoda</taxon>
        <taxon>Chromadorea</taxon>
        <taxon>Rhabditida</taxon>
        <taxon>Rhabditina</taxon>
        <taxon>Rhabditomorpha</taxon>
        <taxon>Strongyloidea</taxon>
        <taxon>Strongylidae</taxon>
        <taxon>Cylicostephanus</taxon>
    </lineage>
</organism>
<reference evidence="1 2" key="1">
    <citation type="submission" date="2018-11" db="EMBL/GenBank/DDBJ databases">
        <authorList>
            <consortium name="Pathogen Informatics"/>
        </authorList>
    </citation>
    <scope>NUCLEOTIDE SEQUENCE [LARGE SCALE GENOMIC DNA]</scope>
</reference>
<dbReference type="OrthoDB" id="5870799at2759"/>
<protein>
    <submittedName>
        <fullName evidence="1">Uncharacterized protein</fullName>
    </submittedName>
</protein>
<dbReference type="AlphaFoldDB" id="A0A3P7NJM2"/>
<feature type="non-terminal residue" evidence="1">
    <location>
        <position position="70"/>
    </location>
</feature>
<gene>
    <name evidence="1" type="ORF">CGOC_LOCUS11759</name>
</gene>
<sequence>MGPRRFTKAIASSKLCAMIRRMDESLAQPVPYWDARWDLRLPRPADSAIFSEDFFPKSRKRRTSEKFARE</sequence>
<proteinExistence type="predicted"/>
<name>A0A3P7NJM2_CYLGO</name>
<evidence type="ECO:0000313" key="1">
    <source>
        <dbReference type="EMBL" id="VDN31231.1"/>
    </source>
</evidence>
<dbReference type="EMBL" id="UYRV01118573">
    <property type="protein sequence ID" value="VDN31231.1"/>
    <property type="molecule type" value="Genomic_DNA"/>
</dbReference>